<proteinExistence type="predicted"/>
<dbReference type="Proteomes" id="UP001464891">
    <property type="component" value="Unassembled WGS sequence"/>
</dbReference>
<keyword evidence="2" id="KW-1185">Reference proteome</keyword>
<reference evidence="1 2" key="1">
    <citation type="submission" date="2022-04" db="EMBL/GenBank/DDBJ databases">
        <title>Positive selection, recombination, and allopatry shape intraspecific diversity of widespread and dominant cyanobacteria.</title>
        <authorList>
            <person name="Wei J."/>
            <person name="Shu W."/>
            <person name="Hu C."/>
        </authorList>
    </citation>
    <scope>NUCLEOTIDE SEQUENCE [LARGE SCALE GENOMIC DNA]</scope>
    <source>
        <strain evidence="1 2">GB2-A4</strain>
    </source>
</reference>
<dbReference type="RefSeq" id="WP_190440478.1">
    <property type="nucleotide sequence ID" value="NZ_JAMPKM010000015.1"/>
</dbReference>
<comment type="caution">
    <text evidence="1">The sequence shown here is derived from an EMBL/GenBank/DDBJ whole genome shotgun (WGS) entry which is preliminary data.</text>
</comment>
<dbReference type="EMBL" id="JAMPKM010000015">
    <property type="protein sequence ID" value="MEP0819541.1"/>
    <property type="molecule type" value="Genomic_DNA"/>
</dbReference>
<name>A0ABV0JCN6_9CYAN</name>
<sequence>MNSSEIAIAPRPSPTAGDTIIEDLERECAWWQKVLRLQDWTITEISMIRRWELPNPKAKSKVDWNIQNKTAQISILEAIDLREEDRFDSTFELVKQLVWLHFSLFLVEEDTIAEIAQCQAVHSITQGLVSTSRNSRIKVQEQSAFFTLQELQKKCEYWQKTLRLQDWQVELKFARASELARPTNLGQAHINSTHKAAWIKLLDPIDQQDGDRMIAADHEETLVHELLHLHFDPFMDLTNSARNTAQEIAIEMLAHALVVSQLLVDG</sequence>
<protein>
    <submittedName>
        <fullName evidence="1">Uncharacterized protein</fullName>
    </submittedName>
</protein>
<accession>A0ABV0JCN6</accession>
<gene>
    <name evidence="1" type="ORF">NC998_20800</name>
</gene>
<organism evidence="1 2">
    <name type="scientific">Trichocoleus desertorum GB2-A4</name>
    <dbReference type="NCBI Taxonomy" id="2933944"/>
    <lineage>
        <taxon>Bacteria</taxon>
        <taxon>Bacillati</taxon>
        <taxon>Cyanobacteriota</taxon>
        <taxon>Cyanophyceae</taxon>
        <taxon>Leptolyngbyales</taxon>
        <taxon>Trichocoleusaceae</taxon>
        <taxon>Trichocoleus</taxon>
    </lineage>
</organism>
<evidence type="ECO:0000313" key="2">
    <source>
        <dbReference type="Proteomes" id="UP001464891"/>
    </source>
</evidence>
<evidence type="ECO:0000313" key="1">
    <source>
        <dbReference type="EMBL" id="MEP0819541.1"/>
    </source>
</evidence>